<dbReference type="Proteomes" id="UP001634393">
    <property type="component" value="Unassembled WGS sequence"/>
</dbReference>
<dbReference type="EMBL" id="JBJXBP010000006">
    <property type="protein sequence ID" value="KAL3825950.1"/>
    <property type="molecule type" value="Genomic_DNA"/>
</dbReference>
<gene>
    <name evidence="1" type="ORF">ACJIZ3_021979</name>
</gene>
<organism evidence="1 2">
    <name type="scientific">Penstemon smallii</name>
    <dbReference type="NCBI Taxonomy" id="265156"/>
    <lineage>
        <taxon>Eukaryota</taxon>
        <taxon>Viridiplantae</taxon>
        <taxon>Streptophyta</taxon>
        <taxon>Embryophyta</taxon>
        <taxon>Tracheophyta</taxon>
        <taxon>Spermatophyta</taxon>
        <taxon>Magnoliopsida</taxon>
        <taxon>eudicotyledons</taxon>
        <taxon>Gunneridae</taxon>
        <taxon>Pentapetalae</taxon>
        <taxon>asterids</taxon>
        <taxon>lamiids</taxon>
        <taxon>Lamiales</taxon>
        <taxon>Plantaginaceae</taxon>
        <taxon>Cheloneae</taxon>
        <taxon>Penstemon</taxon>
    </lineage>
</organism>
<protein>
    <submittedName>
        <fullName evidence="1">Uncharacterized protein</fullName>
    </submittedName>
</protein>
<reference evidence="1 2" key="1">
    <citation type="submission" date="2024-12" db="EMBL/GenBank/DDBJ databases">
        <title>The unique morphological basis and parallel evolutionary history of personate flowers in Penstemon.</title>
        <authorList>
            <person name="Depatie T.H."/>
            <person name="Wessinger C.A."/>
        </authorList>
    </citation>
    <scope>NUCLEOTIDE SEQUENCE [LARGE SCALE GENOMIC DNA]</scope>
    <source>
        <strain evidence="1">WTNN_2</strain>
        <tissue evidence="1">Leaf</tissue>
    </source>
</reference>
<dbReference type="AlphaFoldDB" id="A0ABD3SMZ0"/>
<proteinExistence type="predicted"/>
<evidence type="ECO:0000313" key="1">
    <source>
        <dbReference type="EMBL" id="KAL3825950.1"/>
    </source>
</evidence>
<accession>A0ABD3SMZ0</accession>
<keyword evidence="2" id="KW-1185">Reference proteome</keyword>
<comment type="caution">
    <text evidence="1">The sequence shown here is derived from an EMBL/GenBank/DDBJ whole genome shotgun (WGS) entry which is preliminary data.</text>
</comment>
<sequence length="88" mass="10291">MWFNEFNVYSSVGTRLMIDELGGFLIKKCRNLSRAKCTTLVLTGKKIQKRYTMINMPRYWHIGNQRNSMRCPDGPRKTVHQIVVDVAK</sequence>
<name>A0ABD3SMZ0_9LAMI</name>
<evidence type="ECO:0000313" key="2">
    <source>
        <dbReference type="Proteomes" id="UP001634393"/>
    </source>
</evidence>